<evidence type="ECO:0000256" key="1">
    <source>
        <dbReference type="ARBA" id="ARBA00004167"/>
    </source>
</evidence>
<dbReference type="KEGG" id="tca:660591"/>
<comment type="subcellular location">
    <subcellularLocation>
        <location evidence="1">Membrane</location>
        <topology evidence="1">Single-pass membrane protein</topology>
    </subcellularLocation>
</comment>
<organism evidence="8 9">
    <name type="scientific">Tribolium castaneum</name>
    <name type="common">Red flour beetle</name>
    <dbReference type="NCBI Taxonomy" id="7070"/>
    <lineage>
        <taxon>Eukaryota</taxon>
        <taxon>Metazoa</taxon>
        <taxon>Ecdysozoa</taxon>
        <taxon>Arthropoda</taxon>
        <taxon>Hexapoda</taxon>
        <taxon>Insecta</taxon>
        <taxon>Pterygota</taxon>
        <taxon>Neoptera</taxon>
        <taxon>Endopterygota</taxon>
        <taxon>Coleoptera</taxon>
        <taxon>Polyphaga</taxon>
        <taxon>Cucujiformia</taxon>
        <taxon>Tenebrionidae</taxon>
        <taxon>Tenebrionidae incertae sedis</taxon>
        <taxon>Tribolium</taxon>
    </lineage>
</organism>
<evidence type="ECO:0000256" key="3">
    <source>
        <dbReference type="ARBA" id="ARBA00022933"/>
    </source>
</evidence>
<keyword evidence="3" id="KW-0712">Selenocysteine</keyword>
<dbReference type="OrthoDB" id="167295at2759"/>
<evidence type="ECO:0000256" key="2">
    <source>
        <dbReference type="ARBA" id="ARBA00022692"/>
    </source>
</evidence>
<dbReference type="InParanoid" id="A0A139WKV7"/>
<dbReference type="Proteomes" id="UP000007266">
    <property type="component" value="Linkage group 3"/>
</dbReference>
<evidence type="ECO:0000256" key="7">
    <source>
        <dbReference type="SAM" id="Phobius"/>
    </source>
</evidence>
<reference evidence="8 9" key="2">
    <citation type="journal article" date="2010" name="Nucleic Acids Res.">
        <title>BeetleBase in 2010: revisions to provide comprehensive genomic information for Tribolium castaneum.</title>
        <authorList>
            <person name="Kim H.S."/>
            <person name="Murphy T."/>
            <person name="Xia J."/>
            <person name="Caragea D."/>
            <person name="Park Y."/>
            <person name="Beeman R.W."/>
            <person name="Lorenzen M.D."/>
            <person name="Butcher S."/>
            <person name="Manak J.R."/>
            <person name="Brown S.J."/>
        </authorList>
    </citation>
    <scope>GENOME REANNOTATION</scope>
    <source>
        <strain evidence="8 9">Georgia GA2</strain>
    </source>
</reference>
<keyword evidence="4 7" id="KW-1133">Transmembrane helix</keyword>
<gene>
    <name evidence="8" type="primary">AUGUSTUS-3.0.2_32376</name>
    <name evidence="8" type="ORF">TcasGA2_TC032376</name>
</gene>
<dbReference type="GO" id="GO:0005794">
    <property type="term" value="C:Golgi apparatus"/>
    <property type="evidence" value="ECO:0000318"/>
    <property type="project" value="GO_Central"/>
</dbReference>
<keyword evidence="2 7" id="KW-0812">Transmembrane</keyword>
<evidence type="ECO:0000313" key="8">
    <source>
        <dbReference type="EMBL" id="KYB28629.1"/>
    </source>
</evidence>
<keyword evidence="5 7" id="KW-0472">Membrane</keyword>
<dbReference type="PANTHER" id="PTHR16875">
    <property type="entry name" value="SELENOPROTEIN K"/>
    <property type="match status" value="1"/>
</dbReference>
<reference evidence="8 9" key="1">
    <citation type="journal article" date="2008" name="Nature">
        <title>The genome of the model beetle and pest Tribolium castaneum.</title>
        <authorList>
            <consortium name="Tribolium Genome Sequencing Consortium"/>
            <person name="Richards S."/>
            <person name="Gibbs R.A."/>
            <person name="Weinstock G.M."/>
            <person name="Brown S.J."/>
            <person name="Denell R."/>
            <person name="Beeman R.W."/>
            <person name="Gibbs R."/>
            <person name="Beeman R.W."/>
            <person name="Brown S.J."/>
            <person name="Bucher G."/>
            <person name="Friedrich M."/>
            <person name="Grimmelikhuijzen C.J."/>
            <person name="Klingler M."/>
            <person name="Lorenzen M."/>
            <person name="Richards S."/>
            <person name="Roth S."/>
            <person name="Schroder R."/>
            <person name="Tautz D."/>
            <person name="Zdobnov E.M."/>
            <person name="Muzny D."/>
            <person name="Gibbs R.A."/>
            <person name="Weinstock G.M."/>
            <person name="Attaway T."/>
            <person name="Bell S."/>
            <person name="Buhay C.J."/>
            <person name="Chandrabose M.N."/>
            <person name="Chavez D."/>
            <person name="Clerk-Blankenburg K.P."/>
            <person name="Cree A."/>
            <person name="Dao M."/>
            <person name="Davis C."/>
            <person name="Chacko J."/>
            <person name="Dinh H."/>
            <person name="Dugan-Rocha S."/>
            <person name="Fowler G."/>
            <person name="Garner T.T."/>
            <person name="Garnes J."/>
            <person name="Gnirke A."/>
            <person name="Hawes A."/>
            <person name="Hernandez J."/>
            <person name="Hines S."/>
            <person name="Holder M."/>
            <person name="Hume J."/>
            <person name="Jhangiani S.N."/>
            <person name="Joshi V."/>
            <person name="Khan Z.M."/>
            <person name="Jackson L."/>
            <person name="Kovar C."/>
            <person name="Kowis A."/>
            <person name="Lee S."/>
            <person name="Lewis L.R."/>
            <person name="Margolis J."/>
            <person name="Morgan M."/>
            <person name="Nazareth L.V."/>
            <person name="Nguyen N."/>
            <person name="Okwuonu G."/>
            <person name="Parker D."/>
            <person name="Richards S."/>
            <person name="Ruiz S.J."/>
            <person name="Santibanez J."/>
            <person name="Savard J."/>
            <person name="Scherer S.E."/>
            <person name="Schneider B."/>
            <person name="Sodergren E."/>
            <person name="Tautz D."/>
            <person name="Vattahil S."/>
            <person name="Villasana D."/>
            <person name="White C.S."/>
            <person name="Wright R."/>
            <person name="Park Y."/>
            <person name="Beeman R.W."/>
            <person name="Lord J."/>
            <person name="Oppert B."/>
            <person name="Lorenzen M."/>
            <person name="Brown S."/>
            <person name="Wang L."/>
            <person name="Savard J."/>
            <person name="Tautz D."/>
            <person name="Richards S."/>
            <person name="Weinstock G."/>
            <person name="Gibbs R.A."/>
            <person name="Liu Y."/>
            <person name="Worley K."/>
            <person name="Weinstock G."/>
            <person name="Elsik C.G."/>
            <person name="Reese J.T."/>
            <person name="Elhaik E."/>
            <person name="Landan G."/>
            <person name="Graur D."/>
            <person name="Arensburger P."/>
            <person name="Atkinson P."/>
            <person name="Beeman R.W."/>
            <person name="Beidler J."/>
            <person name="Brown S.J."/>
            <person name="Demuth J.P."/>
            <person name="Drury D.W."/>
            <person name="Du Y.Z."/>
            <person name="Fujiwara H."/>
            <person name="Lorenzen M."/>
            <person name="Maselli V."/>
            <person name="Osanai M."/>
            <person name="Park Y."/>
            <person name="Robertson H.M."/>
            <person name="Tu Z."/>
            <person name="Wang J.J."/>
            <person name="Wang S."/>
            <person name="Richards S."/>
            <person name="Song H."/>
            <person name="Zhang L."/>
            <person name="Sodergren E."/>
            <person name="Werner D."/>
            <person name="Stanke M."/>
            <person name="Morgenstern B."/>
            <person name="Solovyev V."/>
            <person name="Kosarev P."/>
            <person name="Brown G."/>
            <person name="Chen H.C."/>
            <person name="Ermolaeva O."/>
            <person name="Hlavina W."/>
            <person name="Kapustin Y."/>
            <person name="Kiryutin B."/>
            <person name="Kitts P."/>
            <person name="Maglott D."/>
            <person name="Pruitt K."/>
            <person name="Sapojnikov V."/>
            <person name="Souvorov A."/>
            <person name="Mackey A.J."/>
            <person name="Waterhouse R.M."/>
            <person name="Wyder S."/>
            <person name="Zdobnov E.M."/>
            <person name="Zdobnov E.M."/>
            <person name="Wyder S."/>
            <person name="Kriventseva E.V."/>
            <person name="Kadowaki T."/>
            <person name="Bork P."/>
            <person name="Aranda M."/>
            <person name="Bao R."/>
            <person name="Beermann A."/>
            <person name="Berns N."/>
            <person name="Bolognesi R."/>
            <person name="Bonneton F."/>
            <person name="Bopp D."/>
            <person name="Brown S.J."/>
            <person name="Bucher G."/>
            <person name="Butts T."/>
            <person name="Chaumot A."/>
            <person name="Denell R.E."/>
            <person name="Ferrier D.E."/>
            <person name="Friedrich M."/>
            <person name="Gordon C.M."/>
            <person name="Jindra M."/>
            <person name="Klingler M."/>
            <person name="Lan Q."/>
            <person name="Lattorff H.M."/>
            <person name="Laudet V."/>
            <person name="von Levetsow C."/>
            <person name="Liu Z."/>
            <person name="Lutz R."/>
            <person name="Lynch J.A."/>
            <person name="da Fonseca R.N."/>
            <person name="Posnien N."/>
            <person name="Reuter R."/>
            <person name="Roth S."/>
            <person name="Savard J."/>
            <person name="Schinko J.B."/>
            <person name="Schmitt C."/>
            <person name="Schoppmeier M."/>
            <person name="Schroder R."/>
            <person name="Shippy T.D."/>
            <person name="Simonnet F."/>
            <person name="Marques-Souza H."/>
            <person name="Tautz D."/>
            <person name="Tomoyasu Y."/>
            <person name="Trauner J."/>
            <person name="Van der Zee M."/>
            <person name="Vervoort M."/>
            <person name="Wittkopp N."/>
            <person name="Wimmer E.A."/>
            <person name="Yang X."/>
            <person name="Jones A.K."/>
            <person name="Sattelle D.B."/>
            <person name="Ebert P.R."/>
            <person name="Nelson D."/>
            <person name="Scott J.G."/>
            <person name="Beeman R.W."/>
            <person name="Muthukrishnan S."/>
            <person name="Kramer K.J."/>
            <person name="Arakane Y."/>
            <person name="Beeman R.W."/>
            <person name="Zhu Q."/>
            <person name="Hogenkamp D."/>
            <person name="Dixit R."/>
            <person name="Oppert B."/>
            <person name="Jiang H."/>
            <person name="Zou Z."/>
            <person name="Marshall J."/>
            <person name="Elpidina E."/>
            <person name="Vinokurov K."/>
            <person name="Oppert C."/>
            <person name="Zou Z."/>
            <person name="Evans J."/>
            <person name="Lu Z."/>
            <person name="Zhao P."/>
            <person name="Sumathipala N."/>
            <person name="Altincicek B."/>
            <person name="Vilcinskas A."/>
            <person name="Williams M."/>
            <person name="Hultmark D."/>
            <person name="Hetru C."/>
            <person name="Jiang H."/>
            <person name="Grimmelikhuijzen C.J."/>
            <person name="Hauser F."/>
            <person name="Cazzamali G."/>
            <person name="Williamson M."/>
            <person name="Park Y."/>
            <person name="Li B."/>
            <person name="Tanaka Y."/>
            <person name="Predel R."/>
            <person name="Neupert S."/>
            <person name="Schachtner J."/>
            <person name="Verleyen P."/>
            <person name="Raible F."/>
            <person name="Bork P."/>
            <person name="Friedrich M."/>
            <person name="Walden K.K."/>
            <person name="Robertson H.M."/>
            <person name="Angeli S."/>
            <person name="Foret S."/>
            <person name="Bucher G."/>
            <person name="Schuetz S."/>
            <person name="Maleszka R."/>
            <person name="Wimmer E.A."/>
            <person name="Beeman R.W."/>
            <person name="Lorenzen M."/>
            <person name="Tomoyasu Y."/>
            <person name="Miller S.C."/>
            <person name="Grossmann D."/>
            <person name="Bucher G."/>
        </authorList>
    </citation>
    <scope>NUCLEOTIDE SEQUENCE [LARGE SCALE GENOMIC DNA]</scope>
    <source>
        <strain evidence="8 9">Georgia GA2</strain>
    </source>
</reference>
<dbReference type="PANTHER" id="PTHR16875:SF0">
    <property type="entry name" value="SELENOPROTEIN K"/>
    <property type="match status" value="1"/>
</dbReference>
<dbReference type="Pfam" id="PF10961">
    <property type="entry name" value="SelK_SelG"/>
    <property type="match status" value="1"/>
</dbReference>
<feature type="compositionally biased region" description="Gly residues" evidence="6">
    <location>
        <begin position="61"/>
        <end position="87"/>
    </location>
</feature>
<dbReference type="GO" id="GO:0032469">
    <property type="term" value="P:endoplasmic reticulum calcium ion homeostasis"/>
    <property type="evidence" value="ECO:0000318"/>
    <property type="project" value="GO_Central"/>
</dbReference>
<evidence type="ECO:0000256" key="6">
    <source>
        <dbReference type="SAM" id="MobiDB-lite"/>
    </source>
</evidence>
<keyword evidence="9" id="KW-1185">Reference proteome</keyword>
<dbReference type="AlphaFoldDB" id="A0A139WKV7"/>
<evidence type="ECO:0000256" key="5">
    <source>
        <dbReference type="ARBA" id="ARBA00023136"/>
    </source>
</evidence>
<sequence length="114" mass="11263">MVYVAGDGTIHQSPPWSLNRLTKLFYGAIYFVIFFFKSLVGLDGPSTSIGTSRSSGSLFRGSGGGGGGGGDGGGGGGGPFRPGGGGPSKRIMTMKDINPPSVSMGGCPGGACGR</sequence>
<feature type="region of interest" description="Disordered" evidence="6">
    <location>
        <begin position="49"/>
        <end position="114"/>
    </location>
</feature>
<proteinExistence type="predicted"/>
<feature type="transmembrane region" description="Helical" evidence="7">
    <location>
        <begin position="24"/>
        <end position="42"/>
    </location>
</feature>
<accession>A0A139WKV7</accession>
<dbReference type="InterPro" id="IPR024491">
    <property type="entry name" value="Se_SelK/SelG"/>
</dbReference>
<dbReference type="STRING" id="7070.A0A139WKV7"/>
<dbReference type="EMBL" id="KQ971321">
    <property type="protein sequence ID" value="KYB28629.1"/>
    <property type="molecule type" value="Genomic_DNA"/>
</dbReference>
<name>A0A139WKV7_TRICA</name>
<dbReference type="OMA" id="LMFFRTM"/>
<evidence type="ECO:0000256" key="4">
    <source>
        <dbReference type="ARBA" id="ARBA00022989"/>
    </source>
</evidence>
<dbReference type="GO" id="GO:0006816">
    <property type="term" value="P:calcium ion transport"/>
    <property type="evidence" value="ECO:0000318"/>
    <property type="project" value="GO_Central"/>
</dbReference>
<dbReference type="GO" id="GO:0005789">
    <property type="term" value="C:endoplasmic reticulum membrane"/>
    <property type="evidence" value="ECO:0000318"/>
    <property type="project" value="GO_Central"/>
</dbReference>
<evidence type="ECO:0000313" key="9">
    <source>
        <dbReference type="Proteomes" id="UP000007266"/>
    </source>
</evidence>
<feature type="compositionally biased region" description="Low complexity" evidence="6">
    <location>
        <begin position="49"/>
        <end position="60"/>
    </location>
</feature>
<protein>
    <submittedName>
        <fullName evidence="8">Uncharacterized protein</fullName>
    </submittedName>
</protein>